<evidence type="ECO:0000256" key="5">
    <source>
        <dbReference type="ARBA" id="ARBA00023242"/>
    </source>
</evidence>
<evidence type="ECO:0000313" key="7">
    <source>
        <dbReference type="EMBL" id="PNX99785.1"/>
    </source>
</evidence>
<dbReference type="InterPro" id="IPR015300">
    <property type="entry name" value="DNA-bd_pseudobarrel_sf"/>
</dbReference>
<keyword evidence="4" id="KW-0804">Transcription</keyword>
<protein>
    <recommendedName>
        <fullName evidence="9">TF-B3 domain-containing protein</fullName>
    </recommendedName>
</protein>
<dbReference type="SUPFAM" id="SSF101936">
    <property type="entry name" value="DNA-binding pseudobarrel domain"/>
    <property type="match status" value="1"/>
</dbReference>
<evidence type="ECO:0000256" key="1">
    <source>
        <dbReference type="ARBA" id="ARBA00004123"/>
    </source>
</evidence>
<reference evidence="7 8" key="2">
    <citation type="journal article" date="2017" name="Front. Plant Sci.">
        <title>Gene Classification and Mining of Molecular Markers Useful in Red Clover (Trifolium pratense) Breeding.</title>
        <authorList>
            <person name="Istvanek J."/>
            <person name="Dluhosova J."/>
            <person name="Dluhos P."/>
            <person name="Patkova L."/>
            <person name="Nedelnik J."/>
            <person name="Repkova J."/>
        </authorList>
    </citation>
    <scope>NUCLEOTIDE SEQUENCE [LARGE SCALE GENOMIC DNA]</scope>
    <source>
        <strain evidence="8">cv. Tatra</strain>
        <tissue evidence="7">Young leaves</tissue>
    </source>
</reference>
<feature type="region of interest" description="Disordered" evidence="6">
    <location>
        <begin position="187"/>
        <end position="221"/>
    </location>
</feature>
<dbReference type="GO" id="GO:0005634">
    <property type="term" value="C:nucleus"/>
    <property type="evidence" value="ECO:0007669"/>
    <property type="project" value="UniProtKB-SubCell"/>
</dbReference>
<evidence type="ECO:0008006" key="9">
    <source>
        <dbReference type="Google" id="ProtNLM"/>
    </source>
</evidence>
<organism evidence="7 8">
    <name type="scientific">Trifolium pratense</name>
    <name type="common">Red clover</name>
    <dbReference type="NCBI Taxonomy" id="57577"/>
    <lineage>
        <taxon>Eukaryota</taxon>
        <taxon>Viridiplantae</taxon>
        <taxon>Streptophyta</taxon>
        <taxon>Embryophyta</taxon>
        <taxon>Tracheophyta</taxon>
        <taxon>Spermatophyta</taxon>
        <taxon>Magnoliopsida</taxon>
        <taxon>eudicotyledons</taxon>
        <taxon>Gunneridae</taxon>
        <taxon>Pentapetalae</taxon>
        <taxon>rosids</taxon>
        <taxon>fabids</taxon>
        <taxon>Fabales</taxon>
        <taxon>Fabaceae</taxon>
        <taxon>Papilionoideae</taxon>
        <taxon>50 kb inversion clade</taxon>
        <taxon>NPAAA clade</taxon>
        <taxon>Hologalegina</taxon>
        <taxon>IRL clade</taxon>
        <taxon>Trifolieae</taxon>
        <taxon>Trifolium</taxon>
    </lineage>
</organism>
<reference evidence="7 8" key="1">
    <citation type="journal article" date="2014" name="Am. J. Bot.">
        <title>Genome assembly and annotation for red clover (Trifolium pratense; Fabaceae).</title>
        <authorList>
            <person name="Istvanek J."/>
            <person name="Jaros M."/>
            <person name="Krenek A."/>
            <person name="Repkova J."/>
        </authorList>
    </citation>
    <scope>NUCLEOTIDE SEQUENCE [LARGE SCALE GENOMIC DNA]</scope>
    <source>
        <strain evidence="8">cv. Tatra</strain>
        <tissue evidence="7">Young leaves</tissue>
    </source>
</reference>
<keyword evidence="5" id="KW-0539">Nucleus</keyword>
<proteinExistence type="predicted"/>
<gene>
    <name evidence="7" type="ORF">L195_g023055</name>
</gene>
<feature type="compositionally biased region" description="Acidic residues" evidence="6">
    <location>
        <begin position="190"/>
        <end position="221"/>
    </location>
</feature>
<evidence type="ECO:0000313" key="8">
    <source>
        <dbReference type="Proteomes" id="UP000236291"/>
    </source>
</evidence>
<dbReference type="EMBL" id="ASHM01018158">
    <property type="protein sequence ID" value="PNX99785.1"/>
    <property type="molecule type" value="Genomic_DNA"/>
</dbReference>
<evidence type="ECO:0000256" key="2">
    <source>
        <dbReference type="ARBA" id="ARBA00023015"/>
    </source>
</evidence>
<evidence type="ECO:0000256" key="4">
    <source>
        <dbReference type="ARBA" id="ARBA00023163"/>
    </source>
</evidence>
<name>A0A2K3N9R7_TRIPR</name>
<dbReference type="GO" id="GO:0003677">
    <property type="term" value="F:DNA binding"/>
    <property type="evidence" value="ECO:0007669"/>
    <property type="project" value="UniProtKB-KW"/>
</dbReference>
<sequence>MVVFKKKNDQFYISDGRVVAKRNGIKVPTTVTLYFEGEDNTFTMWPGSIEERPKCFQHSHSIYPNSSGGWSFNPESRFETVIYPYKDRIGICPTFVENFETIINFDNPVMIMNSRKQECQVLLECSRGIWYLSGASIVAKAFGFKKPTSVILDFQFKDNQFHMIEKSAANTANTVEDLADKSPFIILSSDSDEDDDKDDDEDEDEDEDEGDEDDDDDDNEQDEDCRLFFAANDFMVLDGNDDDVFADDENSNRYNNFDVKVTESMAYKNQVFHFPNLTSKHALRPTQKTIYIQDINTRRVINCKILTSSRYKYERYLGDGWYQFKDEFQLMPGDVLKCSVQDPPHYLNVMIIRGP</sequence>
<comment type="subcellular location">
    <subcellularLocation>
        <location evidence="1">Nucleus</location>
    </subcellularLocation>
</comment>
<evidence type="ECO:0000256" key="6">
    <source>
        <dbReference type="SAM" id="MobiDB-lite"/>
    </source>
</evidence>
<dbReference type="Gene3D" id="2.40.330.10">
    <property type="entry name" value="DNA-binding pseudobarrel domain"/>
    <property type="match status" value="1"/>
</dbReference>
<keyword evidence="2" id="KW-0805">Transcription regulation</keyword>
<comment type="caution">
    <text evidence="7">The sequence shown here is derived from an EMBL/GenBank/DDBJ whole genome shotgun (WGS) entry which is preliminary data.</text>
</comment>
<accession>A0A2K3N9R7</accession>
<keyword evidence="3" id="KW-0238">DNA-binding</keyword>
<evidence type="ECO:0000256" key="3">
    <source>
        <dbReference type="ARBA" id="ARBA00023125"/>
    </source>
</evidence>
<dbReference type="AlphaFoldDB" id="A0A2K3N9R7"/>
<dbReference type="Proteomes" id="UP000236291">
    <property type="component" value="Unassembled WGS sequence"/>
</dbReference>